<feature type="non-terminal residue" evidence="1">
    <location>
        <position position="323"/>
    </location>
</feature>
<dbReference type="EMBL" id="CAJNJA010029339">
    <property type="protein sequence ID" value="CAE7624972.1"/>
    <property type="molecule type" value="Genomic_DNA"/>
</dbReference>
<evidence type="ECO:0000313" key="2">
    <source>
        <dbReference type="Proteomes" id="UP000601435"/>
    </source>
</evidence>
<evidence type="ECO:0000313" key="1">
    <source>
        <dbReference type="EMBL" id="CAE7624972.1"/>
    </source>
</evidence>
<dbReference type="InterPro" id="IPR029063">
    <property type="entry name" value="SAM-dependent_MTases_sf"/>
</dbReference>
<dbReference type="OrthoDB" id="406457at2759"/>
<proteinExistence type="predicted"/>
<keyword evidence="2" id="KW-1185">Reference proteome</keyword>
<gene>
    <name evidence="1" type="ORF">SNEC2469_LOCUS17646</name>
</gene>
<reference evidence="1" key="1">
    <citation type="submission" date="2021-02" db="EMBL/GenBank/DDBJ databases">
        <authorList>
            <person name="Dougan E. K."/>
            <person name="Rhodes N."/>
            <person name="Thang M."/>
            <person name="Chan C."/>
        </authorList>
    </citation>
    <scope>NUCLEOTIDE SEQUENCE</scope>
</reference>
<sequence>ELDQYCRQAIIDNSRWINQWLGRPFVLPHIHGNLGDQIQGFSGLQSLSTYAEVKAKVAQAHLQGCQYCYTHNGMCSTNRPVHIDFSGLPCEDNSRANHKRAYFEGRYGKLYPIWARMHKTRRTPLVILENSPDIPVDEIKNLFAPDYNVYQLFLANVVNISGIFTMQWSCSKEDGILPLLTERERFLVSQLDTRYRNLYESSPTENEDLFYFLGDRFEFTCTWSAHSQALPAFRKSSAKFLHRPSLTFLTGQEKLASLGWPVDQGTATEMHTTPLPTLDPARADQMAGNSMHLGCASTVLLLGMVCFGPPKPSMYSCVGQGRN</sequence>
<dbReference type="AlphaFoldDB" id="A0A812V8W1"/>
<comment type="caution">
    <text evidence="1">The sequence shown here is derived from an EMBL/GenBank/DDBJ whole genome shotgun (WGS) entry which is preliminary data.</text>
</comment>
<dbReference type="Gene3D" id="3.40.50.150">
    <property type="entry name" value="Vaccinia Virus protein VP39"/>
    <property type="match status" value="1"/>
</dbReference>
<dbReference type="Proteomes" id="UP000601435">
    <property type="component" value="Unassembled WGS sequence"/>
</dbReference>
<organism evidence="1 2">
    <name type="scientific">Symbiodinium necroappetens</name>
    <dbReference type="NCBI Taxonomy" id="1628268"/>
    <lineage>
        <taxon>Eukaryota</taxon>
        <taxon>Sar</taxon>
        <taxon>Alveolata</taxon>
        <taxon>Dinophyceae</taxon>
        <taxon>Suessiales</taxon>
        <taxon>Symbiodiniaceae</taxon>
        <taxon>Symbiodinium</taxon>
    </lineage>
</organism>
<protein>
    <submittedName>
        <fullName evidence="1">Uncharacterized protein</fullName>
    </submittedName>
</protein>
<accession>A0A812V8W1</accession>
<name>A0A812V8W1_9DINO</name>